<keyword evidence="3 8" id="KW-0812">Transmembrane</keyword>
<evidence type="ECO:0000256" key="1">
    <source>
        <dbReference type="ARBA" id="ARBA00004651"/>
    </source>
</evidence>
<feature type="domain" description="CBS" evidence="10">
    <location>
        <begin position="224"/>
        <end position="287"/>
    </location>
</feature>
<dbReference type="Pfam" id="PF00571">
    <property type="entry name" value="CBS"/>
    <property type="match status" value="2"/>
</dbReference>
<gene>
    <name evidence="12" type="ORF">P250_03919</name>
</gene>
<reference evidence="12 13" key="1">
    <citation type="submission" date="2014-03" db="EMBL/GenBank/DDBJ databases">
        <title>The Genome Sequence of Francisella tularensis subsp. tularensis str. SCHU S4 substr. FSC043.</title>
        <authorList>
            <consortium name="The Broad Institute Genomics Platform"/>
            <consortium name="The Broad Institute Genome Sequencing Center for Infectious Disease"/>
            <person name="Chapman S.B."/>
            <person name="Guina T."/>
            <person name="Gelhaus C."/>
            <person name="Comer J."/>
            <person name="Sellati T."/>
            <person name="Sjostedt A."/>
            <person name="Young S.K."/>
            <person name="Zeng Q."/>
            <person name="Gargeya S."/>
            <person name="Abouelleil A."/>
            <person name="Alvarado L."/>
            <person name="Chapman S.B."/>
            <person name="Gainer-Dewar J."/>
            <person name="Goldberg J."/>
            <person name="Griggs A."/>
            <person name="Gujja S."/>
            <person name="Hansen M."/>
            <person name="Howarth C."/>
            <person name="Imamovic A."/>
            <person name="Larimer J."/>
            <person name="Murphy C."/>
            <person name="Naylor J."/>
            <person name="Pearson M."/>
            <person name="Poon T.W."/>
            <person name="Priest M."/>
            <person name="Roberts A."/>
            <person name="Saif S."/>
            <person name="Shea T."/>
            <person name="Sykes S."/>
            <person name="Wortman J."/>
            <person name="Nusbaum C."/>
            <person name="Birren B."/>
        </authorList>
    </citation>
    <scope>NUCLEOTIDE SEQUENCE [LARGE SCALE GENOMIC DNA]</scope>
    <source>
        <strain evidence="12 13">Schu S4</strain>
    </source>
</reference>
<comment type="subcellular location">
    <subcellularLocation>
        <location evidence="1">Cell membrane</location>
        <topology evidence="1">Multi-pass membrane protein</topology>
    </subcellularLocation>
</comment>
<evidence type="ECO:0000256" key="6">
    <source>
        <dbReference type="ARBA" id="ARBA00023136"/>
    </source>
</evidence>
<sequence length="436" mass="50148">MISYNNIVYIAIAFGFVLLNAFFVIAEFSLVKLRSSQVELLRNKKALQGKVLYKVHNNIDIYLSACQFGITLASLGLGWIGEPAFSKLLEPLFIFLGVTANLSKFIAFATGFALISFLHIVIGELMPKSMAIRQTERLSLLTCIPLYIFYWVMFPFIWILNATANKLLELFKLDVVGEAEYGYTTDEIKVILKSSYLKKPLTEEHRDILLRMVEFAHLHAIDAMRPPIKEMVSIDYDLTNREKLAVIKEFLYTRYPVYQKDKNNIIGVVHTKDILCALDTELMKQDLRPILKVSYHDRLIDVLNKFQQGRPHFALVYKKNQLIGFITLDNLLTILIGRISDEFHLVKKPWITLANNKFLIKADAPVYAIERLADIDLSEYPADTVLDLLQTVLAEKISTNTMWEHDKFILKAYRVDEDGLKDVILELKSLDQIKFN</sequence>
<dbReference type="SUPFAM" id="SSF54631">
    <property type="entry name" value="CBS-domain pair"/>
    <property type="match status" value="1"/>
</dbReference>
<dbReference type="PANTHER" id="PTHR43099:SF5">
    <property type="entry name" value="HLYC_CORC FAMILY TRANSPORTER"/>
    <property type="match status" value="1"/>
</dbReference>
<dbReference type="PANTHER" id="PTHR43099">
    <property type="entry name" value="UPF0053 PROTEIN YRKA"/>
    <property type="match status" value="1"/>
</dbReference>
<accession>A0AAD3G5V7</accession>
<dbReference type="RefSeq" id="WP_003022553.1">
    <property type="nucleotide sequence ID" value="NZ_KK211923.1"/>
</dbReference>
<keyword evidence="4" id="KW-0677">Repeat</keyword>
<dbReference type="PROSITE" id="PS51846">
    <property type="entry name" value="CNNM"/>
    <property type="match status" value="1"/>
</dbReference>
<evidence type="ECO:0008006" key="14">
    <source>
        <dbReference type="Google" id="ProtNLM"/>
    </source>
</evidence>
<dbReference type="Pfam" id="PF01595">
    <property type="entry name" value="CNNM"/>
    <property type="match status" value="1"/>
</dbReference>
<keyword evidence="7" id="KW-0129">CBS domain</keyword>
<dbReference type="CDD" id="cd04590">
    <property type="entry name" value="CBS_pair_CorC_HlyC_assoc"/>
    <property type="match status" value="1"/>
</dbReference>
<evidence type="ECO:0000256" key="2">
    <source>
        <dbReference type="ARBA" id="ARBA00022475"/>
    </source>
</evidence>
<evidence type="ECO:0000256" key="5">
    <source>
        <dbReference type="ARBA" id="ARBA00022989"/>
    </source>
</evidence>
<dbReference type="InterPro" id="IPR044751">
    <property type="entry name" value="Ion_transp-like_CBS"/>
</dbReference>
<evidence type="ECO:0000256" key="4">
    <source>
        <dbReference type="ARBA" id="ARBA00022737"/>
    </source>
</evidence>
<dbReference type="InterPro" id="IPR002550">
    <property type="entry name" value="CNNM"/>
</dbReference>
<keyword evidence="5 8" id="KW-1133">Transmembrane helix</keyword>
<feature type="transmembrane region" description="Helical" evidence="9">
    <location>
        <begin position="92"/>
        <end position="118"/>
    </location>
</feature>
<organism evidence="12 13">
    <name type="scientific">Francisella tularensis subsp. tularensis str. SCHU S4 substr. FSC237</name>
    <dbReference type="NCBI Taxonomy" id="1341660"/>
    <lineage>
        <taxon>Bacteria</taxon>
        <taxon>Pseudomonadati</taxon>
        <taxon>Pseudomonadota</taxon>
        <taxon>Gammaproteobacteria</taxon>
        <taxon>Thiotrichales</taxon>
        <taxon>Francisellaceae</taxon>
        <taxon>Francisella</taxon>
    </lineage>
</organism>
<dbReference type="GO" id="GO:0005886">
    <property type="term" value="C:plasma membrane"/>
    <property type="evidence" value="ECO:0007669"/>
    <property type="project" value="UniProtKB-SubCell"/>
</dbReference>
<dbReference type="Gene3D" id="3.10.580.10">
    <property type="entry name" value="CBS-domain"/>
    <property type="match status" value="1"/>
</dbReference>
<evidence type="ECO:0000259" key="11">
    <source>
        <dbReference type="PROSITE" id="PS51846"/>
    </source>
</evidence>
<feature type="transmembrane region" description="Helical" evidence="9">
    <location>
        <begin position="138"/>
        <end position="160"/>
    </location>
</feature>
<dbReference type="Proteomes" id="UP000023806">
    <property type="component" value="Unassembled WGS sequence"/>
</dbReference>
<dbReference type="AlphaFoldDB" id="A0AAD3G5V7"/>
<dbReference type="InterPro" id="IPR046342">
    <property type="entry name" value="CBS_dom_sf"/>
</dbReference>
<keyword evidence="2" id="KW-1003">Cell membrane</keyword>
<keyword evidence="6 8" id="KW-0472">Membrane</keyword>
<dbReference type="PROSITE" id="PS51371">
    <property type="entry name" value="CBS"/>
    <property type="match status" value="1"/>
</dbReference>
<feature type="transmembrane region" description="Helical" evidence="9">
    <location>
        <begin position="6"/>
        <end position="26"/>
    </location>
</feature>
<evidence type="ECO:0000256" key="7">
    <source>
        <dbReference type="PROSITE-ProRule" id="PRU00703"/>
    </source>
</evidence>
<evidence type="ECO:0000259" key="10">
    <source>
        <dbReference type="PROSITE" id="PS51371"/>
    </source>
</evidence>
<name>A0AAD3G5V7_FRATT</name>
<dbReference type="EMBL" id="JIDS01000002">
    <property type="protein sequence ID" value="EZK39131.1"/>
    <property type="molecule type" value="Genomic_DNA"/>
</dbReference>
<evidence type="ECO:0000256" key="9">
    <source>
        <dbReference type="SAM" id="Phobius"/>
    </source>
</evidence>
<evidence type="ECO:0000313" key="13">
    <source>
        <dbReference type="Proteomes" id="UP000023806"/>
    </source>
</evidence>
<comment type="caution">
    <text evidence="12">The sequence shown here is derived from an EMBL/GenBank/DDBJ whole genome shotgun (WGS) entry which is preliminary data.</text>
</comment>
<feature type="domain" description="CNNM transmembrane" evidence="11">
    <location>
        <begin position="2"/>
        <end position="205"/>
    </location>
</feature>
<dbReference type="InterPro" id="IPR000644">
    <property type="entry name" value="CBS_dom"/>
</dbReference>
<evidence type="ECO:0000256" key="8">
    <source>
        <dbReference type="PROSITE-ProRule" id="PRU01193"/>
    </source>
</evidence>
<protein>
    <recommendedName>
        <fullName evidence="14">HlyC/CorC family transporter</fullName>
    </recommendedName>
</protein>
<dbReference type="InterPro" id="IPR051676">
    <property type="entry name" value="UPF0053_domain"/>
</dbReference>
<evidence type="ECO:0000256" key="3">
    <source>
        <dbReference type="ARBA" id="ARBA00022692"/>
    </source>
</evidence>
<evidence type="ECO:0000313" key="12">
    <source>
        <dbReference type="EMBL" id="EZK39131.1"/>
    </source>
</evidence>
<proteinExistence type="predicted"/>